<gene>
    <name evidence="2" type="ORF">Tci_016056</name>
</gene>
<proteinExistence type="predicted"/>
<dbReference type="EMBL" id="BKCJ010001796">
    <property type="protein sequence ID" value="GEU44078.1"/>
    <property type="molecule type" value="Genomic_DNA"/>
</dbReference>
<dbReference type="SMART" id="SM01045">
    <property type="entry name" value="BURP"/>
    <property type="match status" value="1"/>
</dbReference>
<dbReference type="PROSITE" id="PS51277">
    <property type="entry name" value="BURP"/>
    <property type="match status" value="1"/>
</dbReference>
<accession>A0A6L2K3U1</accession>
<dbReference type="PANTHER" id="PTHR31236:SF2">
    <property type="entry name" value="BURP DOMAIN PROTEIN RD22"/>
    <property type="match status" value="1"/>
</dbReference>
<feature type="domain" description="BURP" evidence="1">
    <location>
        <begin position="1"/>
        <end position="167"/>
    </location>
</feature>
<dbReference type="Pfam" id="PF03181">
    <property type="entry name" value="BURP"/>
    <property type="match status" value="1"/>
</dbReference>
<protein>
    <recommendedName>
        <fullName evidence="1">BURP domain-containing protein</fullName>
    </recommendedName>
</protein>
<organism evidence="2">
    <name type="scientific">Tanacetum cinerariifolium</name>
    <name type="common">Dalmatian daisy</name>
    <name type="synonym">Chrysanthemum cinerariifolium</name>
    <dbReference type="NCBI Taxonomy" id="118510"/>
    <lineage>
        <taxon>Eukaryota</taxon>
        <taxon>Viridiplantae</taxon>
        <taxon>Streptophyta</taxon>
        <taxon>Embryophyta</taxon>
        <taxon>Tracheophyta</taxon>
        <taxon>Spermatophyta</taxon>
        <taxon>Magnoliopsida</taxon>
        <taxon>eudicotyledons</taxon>
        <taxon>Gunneridae</taxon>
        <taxon>Pentapetalae</taxon>
        <taxon>asterids</taxon>
        <taxon>campanulids</taxon>
        <taxon>Asterales</taxon>
        <taxon>Asteraceae</taxon>
        <taxon>Asteroideae</taxon>
        <taxon>Anthemideae</taxon>
        <taxon>Anthemidinae</taxon>
        <taxon>Tanacetum</taxon>
    </lineage>
</organism>
<evidence type="ECO:0000259" key="1">
    <source>
        <dbReference type="PROSITE" id="PS51277"/>
    </source>
</evidence>
<dbReference type="AlphaFoldDB" id="A0A6L2K3U1"/>
<comment type="caution">
    <text evidence="2">The sequence shown here is derived from an EMBL/GenBank/DDBJ whole genome shotgun (WGS) entry which is preliminary data.</text>
</comment>
<evidence type="ECO:0000313" key="2">
    <source>
        <dbReference type="EMBL" id="GEU44078.1"/>
    </source>
</evidence>
<dbReference type="PANTHER" id="PTHR31236">
    <property type="entry name" value="BURP DOMAIN PROTEIN USPL1-LIKE"/>
    <property type="match status" value="1"/>
</dbReference>
<dbReference type="InterPro" id="IPR044816">
    <property type="entry name" value="BURP"/>
</dbReference>
<reference evidence="2" key="1">
    <citation type="journal article" date="2019" name="Sci. Rep.">
        <title>Draft genome of Tanacetum cinerariifolium, the natural source of mosquito coil.</title>
        <authorList>
            <person name="Yamashiro T."/>
            <person name="Shiraishi A."/>
            <person name="Satake H."/>
            <person name="Nakayama K."/>
        </authorList>
    </citation>
    <scope>NUCLEOTIDE SEQUENCE</scope>
</reference>
<sequence>MKINLVHVYTLLSDGLPHRVSKFVPLTITSLESMVDFGIARLGKKVKAITTEVKTKKDTSLQIYKLVEGAKKVDSTEFVICRKKNYAYAVFYCHKSVDIKVYVVSLVGDDGRPTALRLLLVPDPRPLLYSCHLLLLHLLVDGHIYGDGGGNGVFIGLNRGHISGLLPSLGSLPFLLITANLQTRKLVGCFDFEIEKKASQLQLRHMVHHGRIILTIYAYT</sequence>
<dbReference type="InterPro" id="IPR004873">
    <property type="entry name" value="BURP_dom"/>
</dbReference>
<name>A0A6L2K3U1_TANCI</name>